<name>E3I8S4_RHOVT</name>
<keyword evidence="3" id="KW-1185">Reference proteome</keyword>
<evidence type="ECO:0000256" key="1">
    <source>
        <dbReference type="SAM" id="Phobius"/>
    </source>
</evidence>
<dbReference type="Proteomes" id="UP000001399">
    <property type="component" value="Chromosome"/>
</dbReference>
<keyword evidence="1" id="KW-0812">Transmembrane</keyword>
<dbReference type="EMBL" id="CP002292">
    <property type="protein sequence ID" value="ADP72053.1"/>
    <property type="molecule type" value="Genomic_DNA"/>
</dbReference>
<accession>E3I8S4</accession>
<dbReference type="AlphaFoldDB" id="E3I8S4"/>
<sequence>MTGRPRHQDKILSKRKVKVVADLTKLIAIRNSLTDTFYRTLTVDYGQGLIGILGAVIGGGISLISARQVERFRQRDESKRLLVALFGELLNLERHCDRVIRHIPNNIDSRKKVVDVRMWKHPPLGTLRDDLAQYGFLTNEDIRDVIMLSVAARNDDIWVDAILESINLSKEEDIQVGLQALRQRLTKTQQNSRILIKSIASRNPKLSVLIQFHIYDGDQSPRI</sequence>
<dbReference type="HOGENOM" id="CLU_1239358_0_0_5"/>
<dbReference type="KEGG" id="rva:Rvan_2845"/>
<feature type="transmembrane region" description="Helical" evidence="1">
    <location>
        <begin position="45"/>
        <end position="66"/>
    </location>
</feature>
<proteinExistence type="predicted"/>
<gene>
    <name evidence="2" type="ordered locus">Rvan_2845</name>
</gene>
<reference evidence="3" key="1">
    <citation type="journal article" date="2011" name="J. Bacteriol.">
        <title>Genome sequences of eight morphologically diverse alphaproteobacteria.</title>
        <authorList>
            <consortium name="US DOE Joint Genome Institute"/>
            <person name="Brown P.J."/>
            <person name="Kysela D.T."/>
            <person name="Buechlein A."/>
            <person name="Hemmerich C."/>
            <person name="Brun Y.V."/>
        </authorList>
    </citation>
    <scope>NUCLEOTIDE SEQUENCE [LARGE SCALE GENOMIC DNA]</scope>
    <source>
        <strain evidence="3">ATCC 17100 / ATH 3.1.1 / DSM 162 / LMG 4299</strain>
    </source>
</reference>
<keyword evidence="1" id="KW-1133">Transmembrane helix</keyword>
<organism evidence="2 3">
    <name type="scientific">Rhodomicrobium vannielii (strain ATCC 17100 / DSM 162 / LMG 4299 / NCIMB 10020 / ATH 3.1.1)</name>
    <dbReference type="NCBI Taxonomy" id="648757"/>
    <lineage>
        <taxon>Bacteria</taxon>
        <taxon>Pseudomonadati</taxon>
        <taxon>Pseudomonadota</taxon>
        <taxon>Alphaproteobacteria</taxon>
        <taxon>Hyphomicrobiales</taxon>
        <taxon>Hyphomicrobiaceae</taxon>
        <taxon>Rhodomicrobium</taxon>
    </lineage>
</organism>
<evidence type="ECO:0000313" key="2">
    <source>
        <dbReference type="EMBL" id="ADP72053.1"/>
    </source>
</evidence>
<evidence type="ECO:0000313" key="3">
    <source>
        <dbReference type="Proteomes" id="UP000001399"/>
    </source>
</evidence>
<keyword evidence="1" id="KW-0472">Membrane</keyword>
<protein>
    <submittedName>
        <fullName evidence="2">Uncharacterized protein</fullName>
    </submittedName>
</protein>